<dbReference type="HOGENOM" id="CLU_2760496_0_0_1"/>
<name>B5DUG3_DROPS</name>
<organism evidence="1">
    <name type="scientific">Drosophila pseudoobscura pseudoobscura</name>
    <name type="common">Fruit fly</name>
    <dbReference type="NCBI Taxonomy" id="46245"/>
    <lineage>
        <taxon>Eukaryota</taxon>
        <taxon>Metazoa</taxon>
        <taxon>Ecdysozoa</taxon>
        <taxon>Arthropoda</taxon>
        <taxon>Hexapoda</taxon>
        <taxon>Insecta</taxon>
        <taxon>Pterygota</taxon>
        <taxon>Neoptera</taxon>
        <taxon>Endopterygota</taxon>
        <taxon>Diptera</taxon>
        <taxon>Brachycera</taxon>
        <taxon>Muscomorpha</taxon>
        <taxon>Ephydroidea</taxon>
        <taxon>Drosophilidae</taxon>
        <taxon>Drosophila</taxon>
        <taxon>Sophophora</taxon>
    </lineage>
</organism>
<accession>B5DUG3</accession>
<dbReference type="Bgee" id="FBgn0243656">
    <property type="expression patterns" value="Expressed in insect adult head and 2 other cell types or tissues"/>
</dbReference>
<dbReference type="EMBL" id="CH673509">
    <property type="protein sequence ID" value="EDY71527.2"/>
    <property type="molecule type" value="Genomic_DNA"/>
</dbReference>
<proteinExistence type="predicted"/>
<reference evidence="1" key="3">
    <citation type="journal article" date="2012" name="PLoS ONE">
        <title>Mind the gap: upgrading genomes with Pacific Biosciences RS long-read sequencing technology.</title>
        <authorList>
            <person name="English A.C."/>
            <person name="Richards S."/>
            <person name="Han Y."/>
            <person name="Wang M."/>
            <person name="Vee V."/>
            <person name="Qu J."/>
            <person name="Qin X."/>
            <person name="Muzny D.M."/>
            <person name="Reid J.G."/>
            <person name="Worley K.C."/>
            <person name="Gibbs R.A."/>
        </authorList>
    </citation>
    <scope>NUCLEOTIDE SEQUENCE</scope>
    <source>
        <strain evidence="1">MV2-25</strain>
    </source>
</reference>
<protein>
    <submittedName>
        <fullName evidence="1">Uncharacterized protein, isoform A</fullName>
    </submittedName>
</protein>
<dbReference type="STRING" id="46245.B5DUG3"/>
<reference evidence="1" key="1">
    <citation type="journal article" date="2005" name="Genome Res.">
        <title>Comparative genome sequencing of Drosophila pseudoobscura: chromosomal, gene, and cis-element evolution.</title>
        <authorList>
            <person name="Richards S."/>
            <person name="Liu Y."/>
            <person name="Bettencourt B.R."/>
            <person name="Hradecky P."/>
            <person name="Letovsky S."/>
            <person name="Nielsen R."/>
            <person name="Thornton K."/>
            <person name="Hubisz M.J."/>
            <person name="Chen R."/>
            <person name="Meisel R.P."/>
            <person name="Couronne O."/>
            <person name="Hua S."/>
            <person name="Smith M.A."/>
            <person name="Zhang P."/>
            <person name="Liu J."/>
            <person name="Bussemaker H.J."/>
            <person name="van Batenburg M.F."/>
            <person name="Howells S.L."/>
            <person name="Scherer S.E."/>
            <person name="Sodergren E."/>
            <person name="Matthews B.B."/>
            <person name="Crosby M.A."/>
            <person name="Schroeder A.J."/>
            <person name="Ortiz-Barrientos D."/>
            <person name="Rives C.M."/>
            <person name="Metzker M.L."/>
            <person name="Muzny D.M."/>
            <person name="Scott G."/>
            <person name="Steffen D."/>
            <person name="Wheeler D.A."/>
            <person name="Worley K.C."/>
            <person name="Havlak P."/>
            <person name="Durbin K.J."/>
            <person name="Egan A."/>
            <person name="Gill R."/>
            <person name="Hume J."/>
            <person name="Morgan M.B."/>
            <person name="Miner G."/>
            <person name="Hamilton C."/>
            <person name="Huang Y."/>
            <person name="Waldron L."/>
            <person name="Verduzco D."/>
            <person name="Clerc-Blankenburg K.P."/>
            <person name="Dubchak I."/>
            <person name="Noor M.A."/>
            <person name="Anderson W."/>
            <person name="White K.P."/>
            <person name="Clark A.G."/>
            <person name="Schaeffer S.W."/>
            <person name="Gelbart W."/>
            <person name="Weinstock G.M."/>
            <person name="Gibbs R.A."/>
        </authorList>
    </citation>
    <scope>NUCLEOTIDE SEQUENCE [LARGE SCALE GENOMIC DNA]</scope>
    <source>
        <strain evidence="1">MV2-25</strain>
    </source>
</reference>
<evidence type="ECO:0000313" key="1">
    <source>
        <dbReference type="EMBL" id="EDY71527.2"/>
    </source>
</evidence>
<dbReference type="AlphaFoldDB" id="B5DUG3"/>
<reference evidence="1" key="2">
    <citation type="journal article" date="2007" name="Nature">
        <title>Evolution of genes and genomes on the Drosophila phylogeny.</title>
        <authorList>
            <consortium name="Drosophila 12 Genomes Consortium"/>
            <person name="Clark A.G."/>
            <person name="Eisen M.B."/>
            <person name="Smith D.R."/>
            <person name="Bergman C.M."/>
            <person name="Oliver B."/>
            <person name="Markow T.A."/>
            <person name="Kaufman T.C."/>
            <person name="Kellis M."/>
            <person name="Gelbart W."/>
            <person name="Iyer V.N."/>
            <person name="Pollard D.A."/>
            <person name="Sackton T.B."/>
            <person name="Larracuente A.M."/>
            <person name="Singh N.D."/>
            <person name="Abad J.P."/>
            <person name="Abt D.N."/>
            <person name="Adryan B."/>
            <person name="Aguade M."/>
            <person name="Akashi H."/>
            <person name="Anderson W.W."/>
            <person name="Aquadro C.F."/>
            <person name="Ardell D.H."/>
            <person name="Arguello R."/>
            <person name="Artieri C.G."/>
            <person name="Barbash D.A."/>
            <person name="Barker D."/>
            <person name="Barsanti P."/>
            <person name="Batterham P."/>
            <person name="Batzoglou S."/>
            <person name="Begun D."/>
            <person name="Bhutkar A."/>
            <person name="Blanco E."/>
            <person name="Bosak S.A."/>
            <person name="Bradley R.K."/>
            <person name="Brand A.D."/>
            <person name="Brent M.R."/>
            <person name="Brooks A.N."/>
            <person name="Brown R.H."/>
            <person name="Butlin R.K."/>
            <person name="Caggese C."/>
            <person name="Calvi B.R."/>
            <person name="Bernardo de Carvalho A."/>
            <person name="Caspi A."/>
            <person name="Castrezana S."/>
            <person name="Celniker S.E."/>
            <person name="Chang J.L."/>
            <person name="Chapple C."/>
            <person name="Chatterji S."/>
            <person name="Chinwalla A."/>
            <person name="Civetta A."/>
            <person name="Clifton S.W."/>
            <person name="Comeron J.M."/>
            <person name="Costello J.C."/>
            <person name="Coyne J.A."/>
            <person name="Daub J."/>
            <person name="David R.G."/>
            <person name="Delcher A.L."/>
            <person name="Delehaunty K."/>
            <person name="Do C.B."/>
            <person name="Ebling H."/>
            <person name="Edwards K."/>
            <person name="Eickbush T."/>
            <person name="Evans J.D."/>
            <person name="Filipski A."/>
            <person name="Findeiss S."/>
            <person name="Freyhult E."/>
            <person name="Fulton L."/>
            <person name="Fulton R."/>
            <person name="Garcia A.C."/>
            <person name="Gardiner A."/>
            <person name="Garfield D.A."/>
            <person name="Garvin B.E."/>
            <person name="Gibson G."/>
            <person name="Gilbert D."/>
            <person name="Gnerre S."/>
            <person name="Godfrey J."/>
            <person name="Good R."/>
            <person name="Gotea V."/>
            <person name="Gravely B."/>
            <person name="Greenberg A.J."/>
            <person name="Griffiths-Jones S."/>
            <person name="Gross S."/>
            <person name="Guigo R."/>
            <person name="Gustafson E.A."/>
            <person name="Haerty W."/>
            <person name="Hahn M.W."/>
            <person name="Halligan D.L."/>
            <person name="Halpern A.L."/>
            <person name="Halter G.M."/>
            <person name="Han M.V."/>
            <person name="Heger A."/>
            <person name="Hillier L."/>
            <person name="Hinrichs A.S."/>
            <person name="Holmes I."/>
            <person name="Hoskins R.A."/>
            <person name="Hubisz M.J."/>
            <person name="Hultmark D."/>
            <person name="Huntley M.A."/>
            <person name="Jaffe D.B."/>
            <person name="Jagadeeshan S."/>
            <person name="Jeck W.R."/>
            <person name="Johnson J."/>
            <person name="Jones C.D."/>
            <person name="Jordan W.C."/>
            <person name="Karpen G.H."/>
            <person name="Kataoka E."/>
            <person name="Keightley P.D."/>
            <person name="Kheradpour P."/>
            <person name="Kirkness E.F."/>
            <person name="Koerich L.B."/>
            <person name="Kristiansen K."/>
            <person name="Kudrna D."/>
            <person name="Kulathinal R.J."/>
            <person name="Kumar S."/>
            <person name="Kwok R."/>
            <person name="Lander E."/>
            <person name="Langley C.H."/>
            <person name="Lapoint R."/>
            <person name="Lazzaro B.P."/>
            <person name="Lee S.J."/>
            <person name="Levesque L."/>
            <person name="Li R."/>
            <person name="Lin C.F."/>
            <person name="Lin M.F."/>
            <person name="Lindblad-Toh K."/>
            <person name="Llopart A."/>
            <person name="Long M."/>
            <person name="Low L."/>
            <person name="Lozovsky E."/>
            <person name="Lu J."/>
            <person name="Luo M."/>
            <person name="Machado C.A."/>
            <person name="Makalowski W."/>
            <person name="Marzo M."/>
            <person name="Matsuda M."/>
            <person name="Matzkin L."/>
            <person name="McAllister B."/>
            <person name="McBride C.S."/>
            <person name="McKernan B."/>
            <person name="McKernan K."/>
            <person name="Mendez-Lago M."/>
            <person name="Minx P."/>
            <person name="Mollenhauer M.U."/>
            <person name="Montooth K."/>
            <person name="Mount S.M."/>
            <person name="Mu X."/>
            <person name="Myers E."/>
            <person name="Negre B."/>
            <person name="Newfeld S."/>
            <person name="Nielsen R."/>
            <person name="Noor M.A."/>
            <person name="O'Grady P."/>
            <person name="Pachter L."/>
            <person name="Papaceit M."/>
            <person name="Parisi M.J."/>
            <person name="Parisi M."/>
            <person name="Parts L."/>
            <person name="Pedersen J.S."/>
            <person name="Pesole G."/>
            <person name="Phillippy A.M."/>
            <person name="Ponting C.P."/>
            <person name="Pop M."/>
            <person name="Porcelli D."/>
            <person name="Powell J.R."/>
            <person name="Prohaska S."/>
            <person name="Pruitt K."/>
            <person name="Puig M."/>
            <person name="Quesneville H."/>
            <person name="Ram K.R."/>
            <person name="Rand D."/>
            <person name="Rasmussen M.D."/>
            <person name="Reed L.K."/>
            <person name="Reenan R."/>
            <person name="Reily A."/>
            <person name="Remington K.A."/>
            <person name="Rieger T.T."/>
            <person name="Ritchie M.G."/>
            <person name="Robin C."/>
            <person name="Rogers Y.H."/>
            <person name="Rohde C."/>
            <person name="Rozas J."/>
            <person name="Rubenfield M.J."/>
            <person name="Ruiz A."/>
            <person name="Russo S."/>
            <person name="Salzberg S.L."/>
            <person name="Sanchez-Gracia A."/>
            <person name="Saranga D.J."/>
            <person name="Sato H."/>
            <person name="Schaeffer S.W."/>
            <person name="Schatz M.C."/>
            <person name="Schlenke T."/>
            <person name="Schwartz R."/>
            <person name="Segarra C."/>
            <person name="Singh R.S."/>
            <person name="Sirot L."/>
            <person name="Sirota M."/>
            <person name="Sisneros N.B."/>
            <person name="Smith C.D."/>
            <person name="Smith T.F."/>
            <person name="Spieth J."/>
            <person name="Stage D.E."/>
            <person name="Stark A."/>
            <person name="Stephan W."/>
            <person name="Strausberg R.L."/>
            <person name="Strempel S."/>
            <person name="Sturgill D."/>
            <person name="Sutton G."/>
            <person name="Sutton G.G."/>
            <person name="Tao W."/>
            <person name="Teichmann S."/>
            <person name="Tobari Y.N."/>
            <person name="Tomimura Y."/>
            <person name="Tsolas J.M."/>
            <person name="Valente V.L."/>
            <person name="Venter E."/>
            <person name="Venter J.C."/>
            <person name="Vicario S."/>
            <person name="Vieira F.G."/>
            <person name="Vilella A.J."/>
            <person name="Villasante A."/>
            <person name="Walenz B."/>
            <person name="Wang J."/>
            <person name="Wasserman M."/>
            <person name="Watts T."/>
            <person name="Wilson D."/>
            <person name="Wilson R.K."/>
            <person name="Wing R.A."/>
            <person name="Wolfner M.F."/>
            <person name="Wong A."/>
            <person name="Wong G.K."/>
            <person name="Wu C.I."/>
            <person name="Wu G."/>
            <person name="Yamamoto D."/>
            <person name="Yang H.P."/>
            <person name="Yang S.P."/>
            <person name="Yorke J.A."/>
            <person name="Yoshida K."/>
            <person name="Zdobnov E."/>
            <person name="Zhang P."/>
            <person name="Zhang Y."/>
            <person name="Zimin A.V."/>
            <person name="Baldwin J."/>
            <person name="Abdouelleil A."/>
            <person name="Abdulkadir J."/>
            <person name="Abebe A."/>
            <person name="Abera B."/>
            <person name="Abreu J."/>
            <person name="Acer S.C."/>
            <person name="Aftuck L."/>
            <person name="Alexander A."/>
            <person name="An P."/>
            <person name="Anderson E."/>
            <person name="Anderson S."/>
            <person name="Arachi H."/>
            <person name="Azer M."/>
            <person name="Bachantsang P."/>
            <person name="Barry A."/>
            <person name="Bayul T."/>
            <person name="Berlin A."/>
            <person name="Bessette D."/>
            <person name="Bloom T."/>
            <person name="Blye J."/>
            <person name="Boguslavskiy L."/>
            <person name="Bonnet C."/>
            <person name="Boukhgalter B."/>
            <person name="Bourzgui I."/>
            <person name="Brown A."/>
            <person name="Cahill P."/>
            <person name="Channer S."/>
            <person name="Cheshatsang Y."/>
            <person name="Chuda L."/>
            <person name="Citroen M."/>
            <person name="Collymore A."/>
            <person name="Cooke P."/>
            <person name="Costello M."/>
            <person name="D'Aco K."/>
            <person name="Daza R."/>
            <person name="De Haan G."/>
            <person name="DeGray S."/>
            <person name="DeMaso C."/>
            <person name="Dhargay N."/>
            <person name="Dooley K."/>
            <person name="Dooley E."/>
            <person name="Doricent M."/>
            <person name="Dorje P."/>
            <person name="Dorjee K."/>
            <person name="Dupes A."/>
            <person name="Elong R."/>
            <person name="Falk J."/>
            <person name="Farina A."/>
            <person name="Faro S."/>
            <person name="Ferguson D."/>
            <person name="Fisher S."/>
            <person name="Foley C.D."/>
            <person name="Franke A."/>
            <person name="Friedrich D."/>
            <person name="Gadbois L."/>
            <person name="Gearin G."/>
            <person name="Gearin C.R."/>
            <person name="Giannoukos G."/>
            <person name="Goode T."/>
            <person name="Graham J."/>
            <person name="Grandbois E."/>
            <person name="Grewal S."/>
            <person name="Gyaltsen K."/>
            <person name="Hafez N."/>
            <person name="Hagos B."/>
            <person name="Hall J."/>
            <person name="Henson C."/>
            <person name="Hollinger A."/>
            <person name="Honan T."/>
            <person name="Huard M.D."/>
            <person name="Hughes L."/>
            <person name="Hurhula B."/>
            <person name="Husby M.E."/>
            <person name="Kamat A."/>
            <person name="Kanga B."/>
            <person name="Kashin S."/>
            <person name="Khazanovich D."/>
            <person name="Kisner P."/>
            <person name="Lance K."/>
            <person name="Lara M."/>
            <person name="Lee W."/>
            <person name="Lennon N."/>
            <person name="Letendre F."/>
            <person name="LeVine R."/>
            <person name="Lipovsky A."/>
            <person name="Liu X."/>
            <person name="Liu J."/>
            <person name="Liu S."/>
            <person name="Lokyitsang T."/>
            <person name="Lokyitsang Y."/>
            <person name="Lubonja R."/>
            <person name="Lui A."/>
            <person name="MacDonald P."/>
            <person name="Magnisalis V."/>
            <person name="Maru K."/>
            <person name="Matthews C."/>
            <person name="McCusker W."/>
            <person name="McDonough S."/>
            <person name="Mehta T."/>
            <person name="Meldrim J."/>
            <person name="Meneus L."/>
            <person name="Mihai O."/>
            <person name="Mihalev A."/>
            <person name="Mihova T."/>
            <person name="Mittelman R."/>
            <person name="Mlenga V."/>
            <person name="Montmayeur A."/>
            <person name="Mulrain L."/>
            <person name="Navidi A."/>
            <person name="Naylor J."/>
            <person name="Negash T."/>
            <person name="Nguyen T."/>
            <person name="Nguyen N."/>
            <person name="Nicol R."/>
            <person name="Norbu C."/>
            <person name="Norbu N."/>
            <person name="Novod N."/>
            <person name="O'Neill B."/>
            <person name="Osman S."/>
            <person name="Markiewicz E."/>
            <person name="Oyono O.L."/>
            <person name="Patti C."/>
            <person name="Phunkhang P."/>
            <person name="Pierre F."/>
            <person name="Priest M."/>
            <person name="Raghuraman S."/>
            <person name="Rege F."/>
            <person name="Reyes R."/>
            <person name="Rise C."/>
            <person name="Rogov P."/>
            <person name="Ross K."/>
            <person name="Ryan E."/>
            <person name="Settipalli S."/>
            <person name="Shea T."/>
            <person name="Sherpa N."/>
            <person name="Shi L."/>
            <person name="Shih D."/>
            <person name="Sparrow T."/>
            <person name="Spaulding J."/>
            <person name="Stalker J."/>
            <person name="Stange-Thomann N."/>
            <person name="Stavropoulos S."/>
            <person name="Stone C."/>
            <person name="Strader C."/>
            <person name="Tesfaye S."/>
            <person name="Thomson T."/>
            <person name="Thoulutsang Y."/>
            <person name="Thoulutsang D."/>
            <person name="Topham K."/>
            <person name="Topping I."/>
            <person name="Tsamla T."/>
            <person name="Vassiliev H."/>
            <person name="Vo A."/>
            <person name="Wangchuk T."/>
            <person name="Wangdi T."/>
            <person name="Weiand M."/>
            <person name="Wilkinson J."/>
            <person name="Wilson A."/>
            <person name="Yadav S."/>
            <person name="Young G."/>
            <person name="Yu Q."/>
            <person name="Zembek L."/>
            <person name="Zhong D."/>
            <person name="Zimmer A."/>
            <person name="Zwirko Z."/>
            <person name="Jaffe D.B."/>
            <person name="Alvarez P."/>
            <person name="Brockman W."/>
            <person name="Butler J."/>
            <person name="Chin C."/>
            <person name="Gnerre S."/>
            <person name="Grabherr M."/>
            <person name="Kleber M."/>
            <person name="Mauceli E."/>
            <person name="MacCallum I."/>
        </authorList>
    </citation>
    <scope>NUCLEOTIDE SEQUENCE [LARGE SCALE GENOMIC DNA]</scope>
    <source>
        <strain evidence="1">MV2-25</strain>
    </source>
</reference>
<gene>
    <name evidence="1" type="primary">Dpse\GA22249</name>
    <name evidence="1" type="ORF">Dpse_GA22249</name>
</gene>
<sequence>MYVLNSAYLSFLSESTIIKNIMNSNTSLDNTSDQDYSEFLNEYLLQANSPSNEPEVNYEDGEMEAEWLVSAGYPELTKPFEQVSLLYLLSY</sequence>
<reference evidence="1" key="4">
    <citation type="submission" date="2015-11" db="EMBL/GenBank/DDBJ databases">
        <authorList>
            <consortium name="FlyBase"/>
        </authorList>
    </citation>
    <scope>NUCLEOTIDE SEQUENCE</scope>
    <source>
        <strain evidence="1">MV2-25</strain>
    </source>
</reference>